<proteinExistence type="predicted"/>
<gene>
    <name evidence="1" type="ORF">SOL01_07020</name>
</gene>
<reference evidence="1 2" key="1">
    <citation type="submission" date="2019-07" db="EMBL/GenBank/DDBJ databases">
        <title>Whole genome shotgun sequence of Streptococcus oligofermentans NBRC 106105.</title>
        <authorList>
            <person name="Hosoyama A."/>
            <person name="Uohara A."/>
            <person name="Ohji S."/>
            <person name="Ichikawa N."/>
        </authorList>
    </citation>
    <scope>NUCLEOTIDE SEQUENCE [LARGE SCALE GENOMIC DNA]</scope>
    <source>
        <strain evidence="1 2">NBRC 106105</strain>
    </source>
</reference>
<dbReference type="EMBL" id="BJYQ01000050">
    <property type="protein sequence ID" value="GEN96828.1"/>
    <property type="molecule type" value="Genomic_DNA"/>
</dbReference>
<dbReference type="AlphaFoldDB" id="A0A512AAU2"/>
<evidence type="ECO:0008006" key="3">
    <source>
        <dbReference type="Google" id="ProtNLM"/>
    </source>
</evidence>
<dbReference type="Proteomes" id="UP000321868">
    <property type="component" value="Unassembled WGS sequence"/>
</dbReference>
<accession>A0A512AAU2</accession>
<sequence length="58" mass="6555">MLENSDKTILEILEQGFIIFSKNGIINKAELPKHGSVTIKTQDGQPIFLEIQKKEKIS</sequence>
<dbReference type="RefSeq" id="WP_015604669.1">
    <property type="nucleotide sequence ID" value="NZ_BJYQ01000050.1"/>
</dbReference>
<organism evidence="1 2">
    <name type="scientific">Streptococcus cristatus</name>
    <dbReference type="NCBI Taxonomy" id="45634"/>
    <lineage>
        <taxon>Bacteria</taxon>
        <taxon>Bacillati</taxon>
        <taxon>Bacillota</taxon>
        <taxon>Bacilli</taxon>
        <taxon>Lactobacillales</taxon>
        <taxon>Streptococcaceae</taxon>
        <taxon>Streptococcus</taxon>
    </lineage>
</organism>
<comment type="caution">
    <text evidence="1">The sequence shown here is derived from an EMBL/GenBank/DDBJ whole genome shotgun (WGS) entry which is preliminary data.</text>
</comment>
<evidence type="ECO:0000313" key="1">
    <source>
        <dbReference type="EMBL" id="GEN96828.1"/>
    </source>
</evidence>
<name>A0A512AAU2_STRCR</name>
<protein>
    <recommendedName>
        <fullName evidence="3">DUF2292 domain-containing protein</fullName>
    </recommendedName>
</protein>
<evidence type="ECO:0000313" key="2">
    <source>
        <dbReference type="Proteomes" id="UP000321868"/>
    </source>
</evidence>